<reference evidence="8 9" key="1">
    <citation type="submission" date="2020-03" db="EMBL/GenBank/DDBJ databases">
        <title>Dissostichus mawsoni Genome sequencing and assembly.</title>
        <authorList>
            <person name="Park H."/>
        </authorList>
    </citation>
    <scope>NUCLEOTIDE SEQUENCE [LARGE SCALE GENOMIC DNA]</scope>
    <source>
        <strain evidence="8">DM0001</strain>
        <tissue evidence="8">Muscle</tissue>
    </source>
</reference>
<gene>
    <name evidence="8" type="ORF">F7725_014417</name>
</gene>
<dbReference type="EC" id="3.2.1.143" evidence="2"/>
<proteinExistence type="inferred from homology"/>
<evidence type="ECO:0000256" key="5">
    <source>
        <dbReference type="SAM" id="MobiDB-lite"/>
    </source>
</evidence>
<feature type="region of interest" description="Disordered" evidence="5">
    <location>
        <begin position="825"/>
        <end position="850"/>
    </location>
</feature>
<keyword evidence="3" id="KW-0378">Hydrolase</keyword>
<dbReference type="GO" id="GO:0004649">
    <property type="term" value="F:poly(ADP-ribose) glycohydrolase activity"/>
    <property type="evidence" value="ECO:0007669"/>
    <property type="project" value="UniProtKB-EC"/>
</dbReference>
<protein>
    <recommendedName>
        <fullName evidence="2">poly(ADP-ribose) glycohydrolase</fullName>
        <ecNumber evidence="2">3.2.1.143</ecNumber>
    </recommendedName>
</protein>
<comment type="similarity">
    <text evidence="1">Belongs to the poly(ADP-ribose) glycohydrolase family.</text>
</comment>
<evidence type="ECO:0000313" key="9">
    <source>
        <dbReference type="Proteomes" id="UP000518266"/>
    </source>
</evidence>
<evidence type="ECO:0000256" key="1">
    <source>
        <dbReference type="ARBA" id="ARBA00009545"/>
    </source>
</evidence>
<accession>A0A7J5YY96</accession>
<organism evidence="8 9">
    <name type="scientific">Dissostichus mawsoni</name>
    <name type="common">Antarctic cod</name>
    <dbReference type="NCBI Taxonomy" id="36200"/>
    <lineage>
        <taxon>Eukaryota</taxon>
        <taxon>Metazoa</taxon>
        <taxon>Chordata</taxon>
        <taxon>Craniata</taxon>
        <taxon>Vertebrata</taxon>
        <taxon>Euteleostomi</taxon>
        <taxon>Actinopterygii</taxon>
        <taxon>Neopterygii</taxon>
        <taxon>Teleostei</taxon>
        <taxon>Neoteleostei</taxon>
        <taxon>Acanthomorphata</taxon>
        <taxon>Eupercaria</taxon>
        <taxon>Perciformes</taxon>
        <taxon>Notothenioidei</taxon>
        <taxon>Nototheniidae</taxon>
        <taxon>Dissostichus</taxon>
    </lineage>
</organism>
<dbReference type="InterPro" id="IPR007724">
    <property type="entry name" value="Poly_GlycHdrlase"/>
</dbReference>
<evidence type="ECO:0000256" key="4">
    <source>
        <dbReference type="PIRSR" id="PIRSR607724-2"/>
    </source>
</evidence>
<comment type="caution">
    <text evidence="8">The sequence shown here is derived from an EMBL/GenBank/DDBJ whole genome shotgun (WGS) entry which is preliminary data.</text>
</comment>
<feature type="compositionally biased region" description="Basic and acidic residues" evidence="5">
    <location>
        <begin position="267"/>
        <end position="276"/>
    </location>
</feature>
<feature type="binding site" evidence="4">
    <location>
        <position position="659"/>
    </location>
    <ligand>
        <name>substrate</name>
    </ligand>
</feature>
<keyword evidence="9" id="KW-1185">Reference proteome</keyword>
<evidence type="ECO:0000259" key="7">
    <source>
        <dbReference type="Pfam" id="PF20811"/>
    </source>
</evidence>
<dbReference type="GO" id="GO:0005737">
    <property type="term" value="C:cytoplasm"/>
    <property type="evidence" value="ECO:0007669"/>
    <property type="project" value="TreeGrafter"/>
</dbReference>
<feature type="binding site" evidence="4">
    <location>
        <position position="618"/>
    </location>
    <ligand>
        <name>substrate</name>
    </ligand>
</feature>
<evidence type="ECO:0000313" key="8">
    <source>
        <dbReference type="EMBL" id="KAF3853729.1"/>
    </source>
</evidence>
<dbReference type="PANTHER" id="PTHR12837">
    <property type="entry name" value="POLY ADP-RIBOSE GLYCOHYDROLASE"/>
    <property type="match status" value="1"/>
</dbReference>
<dbReference type="Pfam" id="PF20811">
    <property type="entry name" value="PARG_cat_N"/>
    <property type="match status" value="1"/>
</dbReference>
<dbReference type="GO" id="GO:0006282">
    <property type="term" value="P:regulation of DNA repair"/>
    <property type="evidence" value="ECO:0007669"/>
    <property type="project" value="InterPro"/>
</dbReference>
<evidence type="ECO:0000256" key="3">
    <source>
        <dbReference type="ARBA" id="ARBA00022801"/>
    </source>
</evidence>
<sequence length="1102" mass="121906">MLPHPSAVAGVLGITVQVGPQNRGVNTLKVHAGAARSVVAHAQVMAHLMSHHSGGSRDIVVIELRKHPIVSCMASYHILRLANLLKKGLTKKQVWTKPHNTSIVVSAQVVLMTALTDFEPLAKRIRFETSAPTSLASSLKVPTFSIKIGHDDTVNKERRQNNPLTRMDIRPKTGADGLRGVKTKGNHQRIGPRQQQNLKSTLDQWLVKPRRNPSTADGCQIQEDVEMDDDDSVLQSTSAQVPDCTKAEKPALSDSDEETQPMTPQHLYEDNPKEEVETCSASSEGSVKHNTKITDFFSGTSSPDLPSEKQGAGKENTSGKPDVKWLGTPINDLNRMPECGGPLPPLKDVPGQHTVMIRTDLLHNGKVPVPYPARFKDTWDDINVKMPCSSWNLFPVHDENAILKYSSSQAKKWDFTALRLYCTKVLEPDAAEHLFDSLLPDMVQLALRASELCTKPIPLLKEGLDHSITVSQEQVACLLANAFFCTFPRRNSRNTEYYNYPDINFFRLFGGGSSSKIEKLKTLICYFKSVTEQTPTGLVTFTRKSLDRPLNWKSSEAHLTNLHITCEGTIEDDGYGMLQSMLQGMFQCFLHNVSSILICRWILPTSLWGRSHNSGLVQEEIRFLINPELIVSRLFTEALDHNECLIITGSQQYSKYTGYAQTYKWAGSHQDTTPRDGWQRRCTEIVAIDALQFKNFLEQFRPDRLNRELNKAYCGFARPEEQSQNLSAVATGNWGCGVFGGDTRLKALLQMLAAAEAGRDVAYFTFGNSQLMTDVHKMHSFLTQRKICVGEVYDLLEQYYSSVCKSCLGRRPEISLYSFIYQQAGSSPAPDDSDGDSPRHPVPTDCNRVRGTEWSPGSLYSDWRACHVSQVDSIGPQRGGSCLHGPLSSSVRVDLEALTCCGAVSVRVAAHNATTPFLEVGQDPLIKDGTIISRLRSLLSAPSSSAFTTPWNGHCSVPCGVVTGVVRVMEPLAPGVWRMLLLNRPLFISSPPHTALLHRDKAAGTNASKQGGGTLVGQLCYPLLPPAPPLLPSPVDSSQQHQHRPGGVSSLQATGLIQTQHTHTALHQSQRVPVGLIWMEERSIRYDFVYLSENRLLLIKAS</sequence>
<dbReference type="GO" id="GO:1990966">
    <property type="term" value="P:ATP generation from poly-ADP-D-ribose"/>
    <property type="evidence" value="ECO:0007669"/>
    <property type="project" value="TreeGrafter"/>
</dbReference>
<name>A0A7J5YY96_DISMA</name>
<evidence type="ECO:0000256" key="2">
    <source>
        <dbReference type="ARBA" id="ARBA00012255"/>
    </source>
</evidence>
<feature type="domain" description="PARG catalytic Macro" evidence="6">
    <location>
        <begin position="609"/>
        <end position="772"/>
    </location>
</feature>
<dbReference type="GO" id="GO:0005975">
    <property type="term" value="P:carbohydrate metabolic process"/>
    <property type="evidence" value="ECO:0007669"/>
    <property type="project" value="InterPro"/>
</dbReference>
<feature type="domain" description="PARG helical" evidence="7">
    <location>
        <begin position="427"/>
        <end position="543"/>
    </location>
</feature>
<dbReference type="GO" id="GO:0009225">
    <property type="term" value="P:nucleotide-sugar metabolic process"/>
    <property type="evidence" value="ECO:0007669"/>
    <property type="project" value="TreeGrafter"/>
</dbReference>
<dbReference type="Pfam" id="PF05028">
    <property type="entry name" value="PARG_cat_C"/>
    <property type="match status" value="1"/>
</dbReference>
<feature type="region of interest" description="Disordered" evidence="5">
    <location>
        <begin position="225"/>
        <end position="325"/>
    </location>
</feature>
<dbReference type="GO" id="GO:0005634">
    <property type="term" value="C:nucleus"/>
    <property type="evidence" value="ECO:0007669"/>
    <property type="project" value="TreeGrafter"/>
</dbReference>
<dbReference type="EMBL" id="JAAKFY010000008">
    <property type="protein sequence ID" value="KAF3853729.1"/>
    <property type="molecule type" value="Genomic_DNA"/>
</dbReference>
<dbReference type="AlphaFoldDB" id="A0A7J5YY96"/>
<evidence type="ECO:0000259" key="6">
    <source>
        <dbReference type="Pfam" id="PF05028"/>
    </source>
</evidence>
<dbReference type="InterPro" id="IPR048362">
    <property type="entry name" value="PARG_helical"/>
</dbReference>
<dbReference type="PANTHER" id="PTHR12837:SF8">
    <property type="entry name" value="POLY(ADP-RIBOSE) GLYCOHYDROLASE"/>
    <property type="match status" value="1"/>
</dbReference>
<dbReference type="InterPro" id="IPR046372">
    <property type="entry name" value="PARG_cat_C"/>
</dbReference>
<feature type="region of interest" description="Disordered" evidence="5">
    <location>
        <begin position="170"/>
        <end position="196"/>
    </location>
</feature>
<dbReference type="Proteomes" id="UP000518266">
    <property type="component" value="Unassembled WGS sequence"/>
</dbReference>
<dbReference type="OrthoDB" id="1937899at2759"/>
<feature type="binding site" evidence="4">
    <location>
        <position position="592"/>
    </location>
    <ligand>
        <name>substrate</name>
    </ligand>
</feature>